<feature type="chain" id="PRO_5012132469" evidence="3">
    <location>
        <begin position="20"/>
        <end position="539"/>
    </location>
</feature>
<evidence type="ECO:0000256" key="2">
    <source>
        <dbReference type="SAM" id="MobiDB-lite"/>
    </source>
</evidence>
<dbReference type="InterPro" id="IPR008258">
    <property type="entry name" value="Transglycosylase_SLT_dom_1"/>
</dbReference>
<feature type="signal peptide" evidence="3">
    <location>
        <begin position="1"/>
        <end position="19"/>
    </location>
</feature>
<dbReference type="GO" id="GO:0016020">
    <property type="term" value="C:membrane"/>
    <property type="evidence" value="ECO:0007669"/>
    <property type="project" value="InterPro"/>
</dbReference>
<dbReference type="InterPro" id="IPR018392">
    <property type="entry name" value="LysM"/>
</dbReference>
<dbReference type="PROSITE" id="PS51782">
    <property type="entry name" value="LYSM"/>
    <property type="match status" value="3"/>
</dbReference>
<dbReference type="Gene3D" id="3.10.350.10">
    <property type="entry name" value="LysM domain"/>
    <property type="match status" value="3"/>
</dbReference>
<protein>
    <submittedName>
        <fullName evidence="5">Lytic transglycosylase</fullName>
    </submittedName>
</protein>
<feature type="domain" description="LysM" evidence="4">
    <location>
        <begin position="349"/>
        <end position="392"/>
    </location>
</feature>
<keyword evidence="3" id="KW-0732">Signal</keyword>
<dbReference type="Proteomes" id="UP000218896">
    <property type="component" value="Unassembled WGS sequence"/>
</dbReference>
<evidence type="ECO:0000256" key="1">
    <source>
        <dbReference type="ARBA" id="ARBA00007734"/>
    </source>
</evidence>
<dbReference type="RefSeq" id="WP_095616752.1">
    <property type="nucleotide sequence ID" value="NZ_NSKD01000002.1"/>
</dbReference>
<dbReference type="CDD" id="cd16894">
    <property type="entry name" value="MltD-like"/>
    <property type="match status" value="1"/>
</dbReference>
<dbReference type="SUPFAM" id="SSF54106">
    <property type="entry name" value="LysM domain"/>
    <property type="match status" value="3"/>
</dbReference>
<dbReference type="SUPFAM" id="SSF53955">
    <property type="entry name" value="Lysozyme-like"/>
    <property type="match status" value="1"/>
</dbReference>
<dbReference type="GO" id="GO:0000270">
    <property type="term" value="P:peptidoglycan metabolic process"/>
    <property type="evidence" value="ECO:0007669"/>
    <property type="project" value="InterPro"/>
</dbReference>
<proteinExistence type="inferred from homology"/>
<keyword evidence="6" id="KW-1185">Reference proteome</keyword>
<comment type="caution">
    <text evidence="5">The sequence shown here is derived from an EMBL/GenBank/DDBJ whole genome shotgun (WGS) entry which is preliminary data.</text>
</comment>
<dbReference type="PANTHER" id="PTHR33734:SF22">
    <property type="entry name" value="MEMBRANE-BOUND LYTIC MUREIN TRANSGLYCOSYLASE D"/>
    <property type="match status" value="1"/>
</dbReference>
<dbReference type="EMBL" id="NSKD01000002">
    <property type="protein sequence ID" value="PAU81026.1"/>
    <property type="molecule type" value="Genomic_DNA"/>
</dbReference>
<organism evidence="5 6">
    <name type="scientific">Halovibrio salipaludis</name>
    <dbReference type="NCBI Taxonomy" id="2032626"/>
    <lineage>
        <taxon>Bacteria</taxon>
        <taxon>Pseudomonadati</taxon>
        <taxon>Pseudomonadota</taxon>
        <taxon>Gammaproteobacteria</taxon>
        <taxon>Oceanospirillales</taxon>
        <taxon>Halomonadaceae</taxon>
        <taxon>Halovibrio</taxon>
    </lineage>
</organism>
<feature type="compositionally biased region" description="Polar residues" evidence="2">
    <location>
        <begin position="24"/>
        <end position="33"/>
    </location>
</feature>
<feature type="domain" description="LysM" evidence="4">
    <location>
        <begin position="487"/>
        <end position="531"/>
    </location>
</feature>
<dbReference type="OrthoDB" id="9815002at2"/>
<evidence type="ECO:0000256" key="3">
    <source>
        <dbReference type="SAM" id="SignalP"/>
    </source>
</evidence>
<sequence>MHYVPLLCLLSAISLPLLSGCESLQPQGASTESNPPPITRAARMDADVRNDGALRPEHQRKAEDGPDETDDGYDTVWHRLRDSFKLDLDVNDERVRDQLAWYSRNQSYMDRTAERARRYLPYIIREIEKRDMPGELALLPLVESAYDPFAYSHGRASGIWQFIPATGRAFGMEQNWWYDGRRDIISATQGALSYLERLSGRFDGDYELALASYNAGAGRVLRAIRRNERQGRPTDYWNLHLPRETRHYVPKLIALARIVADPEAHGIQLEPIPDDPYFEVVDIGGQLDLAQAASMAGVGVNEIYRLNPGFNRWATAPDGPHRLLVPADSADRFREALTTLPEDQRVSWRNYTIQSGDTLISIARSFNTTPDVIRQHNDIRGHTIRKGERLLIPSAGNASNAYTLSESNRRAARQAASGNKGQNRIDYRVNAGDTLWDIASAHDVAVSKLASWNNLAPGDTLRPGDTLAIWTDKQQPRSERREMVRRVGYTVRSGDSLRHIANRFNVGVSQIAQWNNINTQDYLQPGQRLKLYVDIRNTH</sequence>
<dbReference type="AlphaFoldDB" id="A0A2A2F6F4"/>
<feature type="domain" description="LysM" evidence="4">
    <location>
        <begin position="425"/>
        <end position="469"/>
    </location>
</feature>
<name>A0A2A2F6F4_9GAMM</name>
<gene>
    <name evidence="5" type="ORF">CK501_05535</name>
</gene>
<dbReference type="PANTHER" id="PTHR33734">
    <property type="entry name" value="LYSM DOMAIN-CONTAINING GPI-ANCHORED PROTEIN 2"/>
    <property type="match status" value="1"/>
</dbReference>
<evidence type="ECO:0000313" key="6">
    <source>
        <dbReference type="Proteomes" id="UP000218896"/>
    </source>
</evidence>
<dbReference type="SMART" id="SM00257">
    <property type="entry name" value="LysM"/>
    <property type="match status" value="3"/>
</dbReference>
<dbReference type="InterPro" id="IPR023346">
    <property type="entry name" value="Lysozyme-like_dom_sf"/>
</dbReference>
<evidence type="ECO:0000259" key="4">
    <source>
        <dbReference type="PROSITE" id="PS51782"/>
    </source>
</evidence>
<dbReference type="CDD" id="cd00118">
    <property type="entry name" value="LysM"/>
    <property type="match status" value="3"/>
</dbReference>
<comment type="similarity">
    <text evidence="1">Belongs to the transglycosylase Slt family.</text>
</comment>
<dbReference type="GO" id="GO:0008932">
    <property type="term" value="F:lytic endotransglycosylase activity"/>
    <property type="evidence" value="ECO:0007669"/>
    <property type="project" value="TreeGrafter"/>
</dbReference>
<feature type="compositionally biased region" description="Basic and acidic residues" evidence="2">
    <location>
        <begin position="42"/>
        <end position="64"/>
    </location>
</feature>
<dbReference type="InterPro" id="IPR036779">
    <property type="entry name" value="LysM_dom_sf"/>
</dbReference>
<feature type="region of interest" description="Disordered" evidence="2">
    <location>
        <begin position="24"/>
        <end position="72"/>
    </location>
</feature>
<evidence type="ECO:0000313" key="5">
    <source>
        <dbReference type="EMBL" id="PAU81026.1"/>
    </source>
</evidence>
<dbReference type="InterPro" id="IPR000189">
    <property type="entry name" value="Transglyc_AS"/>
</dbReference>
<dbReference type="Pfam" id="PF01464">
    <property type="entry name" value="SLT"/>
    <property type="match status" value="1"/>
</dbReference>
<accession>A0A2A2F6F4</accession>
<reference evidence="5 6" key="1">
    <citation type="submission" date="2017-08" db="EMBL/GenBank/DDBJ databases">
        <title>Halovibrio sewagensis sp. nov., isolated from wastewater of high salinity.</title>
        <authorList>
            <person name="Dong X."/>
            <person name="Zhang G."/>
        </authorList>
    </citation>
    <scope>NUCLEOTIDE SEQUENCE [LARGE SCALE GENOMIC DNA]</scope>
    <source>
        <strain evidence="5 6">YL5-2</strain>
    </source>
</reference>
<dbReference type="Gene3D" id="1.10.530.10">
    <property type="match status" value="1"/>
</dbReference>
<dbReference type="Pfam" id="PF01476">
    <property type="entry name" value="LysM"/>
    <property type="match status" value="3"/>
</dbReference>
<dbReference type="PROSITE" id="PS00922">
    <property type="entry name" value="TRANSGLYCOSYLASE"/>
    <property type="match status" value="1"/>
</dbReference>